<dbReference type="RefSeq" id="WP_378136688.1">
    <property type="nucleotide sequence ID" value="NZ_JBHSMI010000029.1"/>
</dbReference>
<dbReference type="Gene3D" id="3.30.420.150">
    <property type="entry name" value="Exopolyphosphatase. Domain 2"/>
    <property type="match status" value="1"/>
</dbReference>
<sequence length="513" mass="56034">MQHPVNQVTGIIDIGSNTVRLSVYHINENGAYRVVDQGRWPARLSERMSSDGTLPDSAVDELCEVMRHFKRICQKHGASRIRAVATAAIRQAGNRDAVIEKLRKNAGLSIEILSGEDEARIGTQAMLNSLSVRDAFVVDIGGGSTEITLVRDRKVVSAVSFPIGCVNVAGRFGLGASPVSPTVLTEIQTEARRLFSREKWISQHHGLPLIGLGGTVRALAKLHQRQTNYPFPYLHGYELDKPALASTLGKLANVSVSQRRKMPGLSKDRGEVIVPGMAILLAVVQQTQADKVVACGAGLRDGLFFETCLPHNESQADNYALEESIRNLTALYPAAPAGHLQQVRKLALALYDPLSARTSMPESSRTLLDAASRLFKIGAVIDFNDCANHTFYMLLHTHWNGLSHREMLMTAAIAAYRGANTLRRKLAPYRSIIRNGDVQIITKLGSLLQLAAALDRSESQAITSLDLAIKGNKLRLLATAAHSLPVEKTEVDGMAKEIKKNWGITPELQVRVK</sequence>
<comment type="similarity">
    <text evidence="1">Belongs to the GppA/Ppx family.</text>
</comment>
<comment type="caution">
    <text evidence="5">The sequence shown here is derived from an EMBL/GenBank/DDBJ whole genome shotgun (WGS) entry which is preliminary data.</text>
</comment>
<dbReference type="InterPro" id="IPR048950">
    <property type="entry name" value="Ppx_GppA_C"/>
</dbReference>
<protein>
    <submittedName>
        <fullName evidence="5">Ppx/GppA family phosphatase</fullName>
    </submittedName>
</protein>
<dbReference type="Gene3D" id="1.10.3210.10">
    <property type="entry name" value="Hypothetical protein af1432"/>
    <property type="match status" value="1"/>
</dbReference>
<dbReference type="PANTHER" id="PTHR30005">
    <property type="entry name" value="EXOPOLYPHOSPHATASE"/>
    <property type="match status" value="1"/>
</dbReference>
<evidence type="ECO:0000313" key="6">
    <source>
        <dbReference type="Proteomes" id="UP001596113"/>
    </source>
</evidence>
<gene>
    <name evidence="5" type="ORF">ACFPOF_22120</name>
</gene>
<dbReference type="CDD" id="cd24052">
    <property type="entry name" value="ASKHA_NBD_HpPPX-GppA-like"/>
    <property type="match status" value="1"/>
</dbReference>
<name>A0ABW0HWX1_9BACL</name>
<reference evidence="6" key="1">
    <citation type="journal article" date="2019" name="Int. J. Syst. Evol. Microbiol.">
        <title>The Global Catalogue of Microorganisms (GCM) 10K type strain sequencing project: providing services to taxonomists for standard genome sequencing and annotation.</title>
        <authorList>
            <consortium name="The Broad Institute Genomics Platform"/>
            <consortium name="The Broad Institute Genome Sequencing Center for Infectious Disease"/>
            <person name="Wu L."/>
            <person name="Ma J."/>
        </authorList>
    </citation>
    <scope>NUCLEOTIDE SEQUENCE [LARGE SCALE GENOMIC DNA]</scope>
    <source>
        <strain evidence="6">CGMCC 1.18575</strain>
    </source>
</reference>
<dbReference type="EMBL" id="JBHSMI010000029">
    <property type="protein sequence ID" value="MFC5405448.1"/>
    <property type="molecule type" value="Genomic_DNA"/>
</dbReference>
<accession>A0ABW0HWX1</accession>
<evidence type="ECO:0000259" key="3">
    <source>
        <dbReference type="Pfam" id="PF02541"/>
    </source>
</evidence>
<dbReference type="InterPro" id="IPR043129">
    <property type="entry name" value="ATPase_NBD"/>
</dbReference>
<dbReference type="InterPro" id="IPR030673">
    <property type="entry name" value="PyroPPase_GppA_Ppx"/>
</dbReference>
<dbReference type="PANTHER" id="PTHR30005:SF0">
    <property type="entry name" value="RETROGRADE REGULATION PROTEIN 2"/>
    <property type="match status" value="1"/>
</dbReference>
<dbReference type="Pfam" id="PF21447">
    <property type="entry name" value="Ppx-GppA_III"/>
    <property type="match status" value="1"/>
</dbReference>
<feature type="domain" description="Ppx/GppA phosphatase N-terminal" evidence="3">
    <location>
        <begin position="32"/>
        <end position="308"/>
    </location>
</feature>
<dbReference type="InterPro" id="IPR003695">
    <property type="entry name" value="Ppx_GppA_N"/>
</dbReference>
<dbReference type="InterPro" id="IPR050273">
    <property type="entry name" value="GppA/Ppx_hydrolase"/>
</dbReference>
<keyword evidence="6" id="KW-1185">Reference proteome</keyword>
<dbReference type="SUPFAM" id="SSF53067">
    <property type="entry name" value="Actin-like ATPase domain"/>
    <property type="match status" value="2"/>
</dbReference>
<dbReference type="Proteomes" id="UP001596113">
    <property type="component" value="Unassembled WGS sequence"/>
</dbReference>
<organism evidence="5 6">
    <name type="scientific">Cohnella soli</name>
    <dbReference type="NCBI Taxonomy" id="425005"/>
    <lineage>
        <taxon>Bacteria</taxon>
        <taxon>Bacillati</taxon>
        <taxon>Bacillota</taxon>
        <taxon>Bacilli</taxon>
        <taxon>Bacillales</taxon>
        <taxon>Paenibacillaceae</taxon>
        <taxon>Cohnella</taxon>
    </lineage>
</organism>
<evidence type="ECO:0000259" key="4">
    <source>
        <dbReference type="Pfam" id="PF21447"/>
    </source>
</evidence>
<evidence type="ECO:0000313" key="5">
    <source>
        <dbReference type="EMBL" id="MFC5405448.1"/>
    </source>
</evidence>
<evidence type="ECO:0000256" key="1">
    <source>
        <dbReference type="ARBA" id="ARBA00007125"/>
    </source>
</evidence>
<dbReference type="SUPFAM" id="SSF109604">
    <property type="entry name" value="HD-domain/PDEase-like"/>
    <property type="match status" value="1"/>
</dbReference>
<evidence type="ECO:0000256" key="2">
    <source>
        <dbReference type="ARBA" id="ARBA00022801"/>
    </source>
</evidence>
<keyword evidence="2" id="KW-0378">Hydrolase</keyword>
<dbReference type="Pfam" id="PF02541">
    <property type="entry name" value="Ppx-GppA"/>
    <property type="match status" value="1"/>
</dbReference>
<feature type="domain" description="Ppx/GppA phosphatase C-terminal" evidence="4">
    <location>
        <begin position="337"/>
        <end position="471"/>
    </location>
</feature>
<proteinExistence type="inferred from homology"/>
<dbReference type="Gene3D" id="3.30.420.40">
    <property type="match status" value="1"/>
</dbReference>
<dbReference type="PIRSF" id="PIRSF001267">
    <property type="entry name" value="Pyrophosphatase_GppA_Ppx"/>
    <property type="match status" value="1"/>
</dbReference>